<evidence type="ECO:0000256" key="1">
    <source>
        <dbReference type="SAM" id="Phobius"/>
    </source>
</evidence>
<dbReference type="RefSeq" id="WP_213110352.1">
    <property type="nucleotide sequence ID" value="NZ_JAGYPJ010000001.1"/>
</dbReference>
<feature type="transmembrane region" description="Helical" evidence="1">
    <location>
        <begin position="160"/>
        <end position="177"/>
    </location>
</feature>
<accession>A0A942TMY0</accession>
<keyword evidence="3" id="KW-1185">Reference proteome</keyword>
<name>A0A942TMY0_9BACI</name>
<keyword evidence="1" id="KW-1133">Transmembrane helix</keyword>
<dbReference type="Proteomes" id="UP000682713">
    <property type="component" value="Unassembled WGS sequence"/>
</dbReference>
<dbReference type="EMBL" id="JAGYPJ010000001">
    <property type="protein sequence ID" value="MBS4199696.1"/>
    <property type="molecule type" value="Genomic_DNA"/>
</dbReference>
<protein>
    <recommendedName>
        <fullName evidence="4">DUF2157 domain-containing protein</fullName>
    </recommendedName>
</protein>
<evidence type="ECO:0000313" key="2">
    <source>
        <dbReference type="EMBL" id="MBS4199696.1"/>
    </source>
</evidence>
<evidence type="ECO:0008006" key="4">
    <source>
        <dbReference type="Google" id="ProtNLM"/>
    </source>
</evidence>
<gene>
    <name evidence="2" type="ORF">KHA93_08510</name>
</gene>
<feature type="transmembrane region" description="Helical" evidence="1">
    <location>
        <begin position="138"/>
        <end position="155"/>
    </location>
</feature>
<sequence>MDDKRKKIILKEITFWKQNNMLPEHYCNYLIALYTEGEEQLQDKVIKRKFHLNIDIFFSMLFLFMIGIAIVITYITDVSFGMQTLFLTFFVFVLILSIFIFRKMKKSKLLIFITGAFIFLLYTVQINDTYFSSNRKSLYIMILINCIVWIIGGVWRKQLFFIIAGTLAVGTLIIFMFI</sequence>
<keyword evidence="1" id="KW-0472">Membrane</keyword>
<comment type="caution">
    <text evidence="2">The sequence shown here is derived from an EMBL/GenBank/DDBJ whole genome shotgun (WGS) entry which is preliminary data.</text>
</comment>
<keyword evidence="1" id="KW-0812">Transmembrane</keyword>
<feature type="transmembrane region" description="Helical" evidence="1">
    <location>
        <begin position="56"/>
        <end position="76"/>
    </location>
</feature>
<proteinExistence type="predicted"/>
<dbReference type="AlphaFoldDB" id="A0A942TMY0"/>
<evidence type="ECO:0000313" key="3">
    <source>
        <dbReference type="Proteomes" id="UP000682713"/>
    </source>
</evidence>
<organism evidence="2 3">
    <name type="scientific">Lederbergia citrisecunda</name>
    <dbReference type="NCBI Taxonomy" id="2833583"/>
    <lineage>
        <taxon>Bacteria</taxon>
        <taxon>Bacillati</taxon>
        <taxon>Bacillota</taxon>
        <taxon>Bacilli</taxon>
        <taxon>Bacillales</taxon>
        <taxon>Bacillaceae</taxon>
        <taxon>Lederbergia</taxon>
    </lineage>
</organism>
<feature type="transmembrane region" description="Helical" evidence="1">
    <location>
        <begin position="109"/>
        <end position="126"/>
    </location>
</feature>
<reference evidence="2 3" key="1">
    <citation type="submission" date="2021-05" db="EMBL/GenBank/DDBJ databases">
        <title>Novel Bacillus species.</title>
        <authorList>
            <person name="Liu G."/>
        </authorList>
    </citation>
    <scope>NUCLEOTIDE SEQUENCE [LARGE SCALE GENOMIC DNA]</scope>
    <source>
        <strain evidence="2 3">FJAT-49732</strain>
    </source>
</reference>
<feature type="transmembrane region" description="Helical" evidence="1">
    <location>
        <begin position="82"/>
        <end position="102"/>
    </location>
</feature>